<evidence type="ECO:0000313" key="2">
    <source>
        <dbReference type="Proteomes" id="UP000287188"/>
    </source>
</evidence>
<reference evidence="2" key="1">
    <citation type="submission" date="2018-12" db="EMBL/GenBank/DDBJ databases">
        <title>Tengunoibacter tsumagoiensis gen. nov., sp. nov., Dictyobacter kobayashii sp. nov., D. alpinus sp. nov., and D. joshuensis sp. nov. and description of Dictyobacteraceae fam. nov. within the order Ktedonobacterales isolated from Tengu-no-mugimeshi.</title>
        <authorList>
            <person name="Wang C.M."/>
            <person name="Zheng Y."/>
            <person name="Sakai Y."/>
            <person name="Toyoda A."/>
            <person name="Minakuchi Y."/>
            <person name="Abe K."/>
            <person name="Yokota A."/>
            <person name="Yabe S."/>
        </authorList>
    </citation>
    <scope>NUCLEOTIDE SEQUENCE [LARGE SCALE GENOMIC DNA]</scope>
    <source>
        <strain evidence="2">Uno11</strain>
    </source>
</reference>
<dbReference type="Proteomes" id="UP000287188">
    <property type="component" value="Unassembled WGS sequence"/>
</dbReference>
<evidence type="ECO:0008006" key="3">
    <source>
        <dbReference type="Google" id="ProtNLM"/>
    </source>
</evidence>
<evidence type="ECO:0000313" key="1">
    <source>
        <dbReference type="EMBL" id="GCE20261.1"/>
    </source>
</evidence>
<dbReference type="EMBL" id="BIFS01000001">
    <property type="protein sequence ID" value="GCE20261.1"/>
    <property type="molecule type" value="Genomic_DNA"/>
</dbReference>
<gene>
    <name evidence="1" type="ORF">KDK_40610</name>
</gene>
<dbReference type="AlphaFoldDB" id="A0A402AM67"/>
<proteinExistence type="predicted"/>
<protein>
    <recommendedName>
        <fullName evidence="3">Peptidase U32</fullName>
    </recommendedName>
</protein>
<keyword evidence="2" id="KW-1185">Reference proteome</keyword>
<name>A0A402AM67_9CHLR</name>
<comment type="caution">
    <text evidence="1">The sequence shown here is derived from an EMBL/GenBank/DDBJ whole genome shotgun (WGS) entry which is preliminary data.</text>
</comment>
<accession>A0A402AM67</accession>
<dbReference type="OrthoDB" id="244056at2"/>
<dbReference type="RefSeq" id="WP_126551962.1">
    <property type="nucleotide sequence ID" value="NZ_BIFS01000001.1"/>
</dbReference>
<sequence length="309" mass="33824">MEETRRFLASLGLPTGDAYDLPTSKKRFPDGAQYRIEIPSTESATALAAIIEEADRYNLTIHRVSQGSGVMLMTDDEVREMARLAISQRMEISLFARPNAAWDIGAMAVASGGKVVGPRLRGQDQLVHCLEDVRRAASLGVRSVLLADDGALWVANEMRQQGMLPADMQFKISVMMASANPASIRLLEKLGADTFNIPTDLTLPQIAAIRQAVDIPLDIYVEAPDDLGGFVRLYDIPELIRIAAPVYIKFGLRNAPNIYPAGTHLEPTAVVLSRERVRRARLGMDIIKRYYPDAVVSQPGASGLAIPIE</sequence>
<dbReference type="Pfam" id="PF01136">
    <property type="entry name" value="Peptidase_U32"/>
    <property type="match status" value="1"/>
</dbReference>
<dbReference type="InterPro" id="IPR001539">
    <property type="entry name" value="Peptidase_U32"/>
</dbReference>
<organism evidence="1 2">
    <name type="scientific">Dictyobacter kobayashii</name>
    <dbReference type="NCBI Taxonomy" id="2014872"/>
    <lineage>
        <taxon>Bacteria</taxon>
        <taxon>Bacillati</taxon>
        <taxon>Chloroflexota</taxon>
        <taxon>Ktedonobacteria</taxon>
        <taxon>Ktedonobacterales</taxon>
        <taxon>Dictyobacteraceae</taxon>
        <taxon>Dictyobacter</taxon>
    </lineage>
</organism>